<protein>
    <recommendedName>
        <fullName evidence="2">AB hydrolase-1 domain-containing protein</fullName>
    </recommendedName>
</protein>
<dbReference type="GO" id="GO:0016787">
    <property type="term" value="F:hydrolase activity"/>
    <property type="evidence" value="ECO:0007669"/>
    <property type="project" value="UniProtKB-KW"/>
</dbReference>
<dbReference type="AlphaFoldDB" id="A0A1E7Q3K7"/>
<dbReference type="Gene3D" id="3.40.50.1820">
    <property type="entry name" value="alpha/beta hydrolase"/>
    <property type="match status" value="1"/>
</dbReference>
<dbReference type="STRING" id="1628148.BI198_02990"/>
<accession>A0A1E7Q3K7</accession>
<feature type="domain" description="AB hydrolase-1" evidence="2">
    <location>
        <begin position="7"/>
        <end position="226"/>
    </location>
</feature>
<dbReference type="OrthoDB" id="9808398at2"/>
<evidence type="ECO:0000313" key="3">
    <source>
        <dbReference type="EMBL" id="OEY68653.1"/>
    </source>
</evidence>
<dbReference type="Proteomes" id="UP000242258">
    <property type="component" value="Unassembled WGS sequence"/>
</dbReference>
<dbReference type="PRINTS" id="PR00111">
    <property type="entry name" value="ABHYDROLASE"/>
</dbReference>
<gene>
    <name evidence="3" type="ORF">BI198_02990</name>
</gene>
<evidence type="ECO:0000256" key="1">
    <source>
        <dbReference type="ARBA" id="ARBA00022801"/>
    </source>
</evidence>
<dbReference type="InterPro" id="IPR050266">
    <property type="entry name" value="AB_hydrolase_sf"/>
</dbReference>
<sequence>MSAAINLVLLPGLNNTQEIWQPLLAHLPSEVNAYALQCPTVDDVDAIADSLLAELPAQFYLCGFSFGGYVALSILHRYPQRVQGLILAGTSAKADSPQQVEFRRSLIARLQTEDYQQMINQQASKAFHADSLLKPELMRIRRSMINNYGAERFVAHLQACIARPDREQVLTDMTIPLLVISAVEDQVMSMDSQLAMAKLAKDAELAIIQHSGHLMPLEQPEQFAAALMNWLTNYIGHDPK</sequence>
<dbReference type="EMBL" id="MKEK01000001">
    <property type="protein sequence ID" value="OEY68653.1"/>
    <property type="molecule type" value="Genomic_DNA"/>
</dbReference>
<dbReference type="RefSeq" id="WP_070048220.1">
    <property type="nucleotide sequence ID" value="NZ_CBCSDO010000001.1"/>
</dbReference>
<proteinExistence type="predicted"/>
<dbReference type="Pfam" id="PF12697">
    <property type="entry name" value="Abhydrolase_6"/>
    <property type="match status" value="1"/>
</dbReference>
<reference evidence="4" key="1">
    <citation type="submission" date="2016-09" db="EMBL/GenBank/DDBJ databases">
        <authorList>
            <person name="Wan X."/>
            <person name="Hou S."/>
        </authorList>
    </citation>
    <scope>NUCLEOTIDE SEQUENCE [LARGE SCALE GENOMIC DNA]</scope>
    <source>
        <strain evidence="4">KH87</strain>
    </source>
</reference>
<dbReference type="InterPro" id="IPR000073">
    <property type="entry name" value="AB_hydrolase_1"/>
</dbReference>
<name>A0A1E7Q3K7_9GAMM</name>
<evidence type="ECO:0000259" key="2">
    <source>
        <dbReference type="Pfam" id="PF12697"/>
    </source>
</evidence>
<dbReference type="PANTHER" id="PTHR43798:SF31">
    <property type="entry name" value="AB HYDROLASE SUPERFAMILY PROTEIN YCLE"/>
    <property type="match status" value="1"/>
</dbReference>
<organism evidence="3 4">
    <name type="scientific">Rheinheimera salexigens</name>
    <dbReference type="NCBI Taxonomy" id="1628148"/>
    <lineage>
        <taxon>Bacteria</taxon>
        <taxon>Pseudomonadati</taxon>
        <taxon>Pseudomonadota</taxon>
        <taxon>Gammaproteobacteria</taxon>
        <taxon>Chromatiales</taxon>
        <taxon>Chromatiaceae</taxon>
        <taxon>Rheinheimera</taxon>
    </lineage>
</organism>
<dbReference type="PANTHER" id="PTHR43798">
    <property type="entry name" value="MONOACYLGLYCEROL LIPASE"/>
    <property type="match status" value="1"/>
</dbReference>
<keyword evidence="4" id="KW-1185">Reference proteome</keyword>
<dbReference type="InterPro" id="IPR029058">
    <property type="entry name" value="AB_hydrolase_fold"/>
</dbReference>
<keyword evidence="1" id="KW-0378">Hydrolase</keyword>
<evidence type="ECO:0000313" key="4">
    <source>
        <dbReference type="Proteomes" id="UP000242258"/>
    </source>
</evidence>
<comment type="caution">
    <text evidence="3">The sequence shown here is derived from an EMBL/GenBank/DDBJ whole genome shotgun (WGS) entry which is preliminary data.</text>
</comment>
<dbReference type="GO" id="GO:0016020">
    <property type="term" value="C:membrane"/>
    <property type="evidence" value="ECO:0007669"/>
    <property type="project" value="TreeGrafter"/>
</dbReference>
<dbReference type="SUPFAM" id="SSF53474">
    <property type="entry name" value="alpha/beta-Hydrolases"/>
    <property type="match status" value="1"/>
</dbReference>